<dbReference type="Proteomes" id="UP000308730">
    <property type="component" value="Unassembled WGS sequence"/>
</dbReference>
<feature type="transmembrane region" description="Helical" evidence="1">
    <location>
        <begin position="152"/>
        <end position="172"/>
    </location>
</feature>
<feature type="transmembrane region" description="Helical" evidence="1">
    <location>
        <begin position="115"/>
        <end position="140"/>
    </location>
</feature>
<protein>
    <submittedName>
        <fullName evidence="2">Uncharacterized protein</fullName>
    </submittedName>
</protein>
<keyword evidence="3" id="KW-1185">Reference proteome</keyword>
<dbReference type="EMBL" id="SGPM01000100">
    <property type="protein sequence ID" value="THH29947.1"/>
    <property type="molecule type" value="Genomic_DNA"/>
</dbReference>
<dbReference type="AlphaFoldDB" id="A0A4S4MWJ7"/>
<proteinExistence type="predicted"/>
<name>A0A4S4MWJ7_9APHY</name>
<keyword evidence="1" id="KW-0812">Transmembrane</keyword>
<feature type="transmembrane region" description="Helical" evidence="1">
    <location>
        <begin position="178"/>
        <end position="206"/>
    </location>
</feature>
<gene>
    <name evidence="2" type="ORF">EUX98_g4255</name>
</gene>
<keyword evidence="1" id="KW-0472">Membrane</keyword>
<comment type="caution">
    <text evidence="2">The sequence shown here is derived from an EMBL/GenBank/DDBJ whole genome shotgun (WGS) entry which is preliminary data.</text>
</comment>
<organism evidence="2 3">
    <name type="scientific">Antrodiella citrinella</name>
    <dbReference type="NCBI Taxonomy" id="2447956"/>
    <lineage>
        <taxon>Eukaryota</taxon>
        <taxon>Fungi</taxon>
        <taxon>Dikarya</taxon>
        <taxon>Basidiomycota</taxon>
        <taxon>Agaricomycotina</taxon>
        <taxon>Agaricomycetes</taxon>
        <taxon>Polyporales</taxon>
        <taxon>Steccherinaceae</taxon>
        <taxon>Antrodiella</taxon>
    </lineage>
</organism>
<sequence length="221" mass="24535">MAQLPRIDPYDGSIAFDPWYTRFQGQLRQLAPGGLSPNGSMRVQANMVLRNCSPGVEGVLSSLETLMNKKTAATWKYWTITRFRAFVPAIKTQIEIERKGKEAARQGLWGYLQRAALITAFIAGIAAILLPFTAFLNLYLNMQMTKGKMTQEIATVIYLSLSSMVVVDADVGSVGSCLWSFVVTIVIAAGVGWMFGFVGAYVWYLFKESRRPSHSWEDGVS</sequence>
<evidence type="ECO:0000313" key="3">
    <source>
        <dbReference type="Proteomes" id="UP000308730"/>
    </source>
</evidence>
<reference evidence="2 3" key="1">
    <citation type="submission" date="2019-02" db="EMBL/GenBank/DDBJ databases">
        <title>Genome sequencing of the rare red list fungi Antrodiella citrinella (Flaviporus citrinellus).</title>
        <authorList>
            <person name="Buettner E."/>
            <person name="Kellner H."/>
        </authorList>
    </citation>
    <scope>NUCLEOTIDE SEQUENCE [LARGE SCALE GENOMIC DNA]</scope>
    <source>
        <strain evidence="2 3">DSM 108506</strain>
    </source>
</reference>
<accession>A0A4S4MWJ7</accession>
<keyword evidence="1" id="KW-1133">Transmembrane helix</keyword>
<evidence type="ECO:0000256" key="1">
    <source>
        <dbReference type="SAM" id="Phobius"/>
    </source>
</evidence>
<evidence type="ECO:0000313" key="2">
    <source>
        <dbReference type="EMBL" id="THH29947.1"/>
    </source>
</evidence>